<evidence type="ECO:0000313" key="7">
    <source>
        <dbReference type="EMBL" id="KAF8482002.1"/>
    </source>
</evidence>
<evidence type="ECO:0000256" key="2">
    <source>
        <dbReference type="ARBA" id="ARBA00022737"/>
    </source>
</evidence>
<evidence type="ECO:0008006" key="9">
    <source>
        <dbReference type="Google" id="ProtNLM"/>
    </source>
</evidence>
<feature type="repeat" description="PPR" evidence="5">
    <location>
        <begin position="609"/>
        <end position="643"/>
    </location>
</feature>
<proteinExistence type="inferred from homology"/>
<dbReference type="OrthoDB" id="185373at2759"/>
<organism evidence="7 8">
    <name type="scientific">Russula ochroleuca</name>
    <dbReference type="NCBI Taxonomy" id="152965"/>
    <lineage>
        <taxon>Eukaryota</taxon>
        <taxon>Fungi</taxon>
        <taxon>Dikarya</taxon>
        <taxon>Basidiomycota</taxon>
        <taxon>Agaricomycotina</taxon>
        <taxon>Agaricomycetes</taxon>
        <taxon>Russulales</taxon>
        <taxon>Russulaceae</taxon>
        <taxon>Russula</taxon>
    </lineage>
</organism>
<evidence type="ECO:0000256" key="4">
    <source>
        <dbReference type="ARBA" id="ARBA00044511"/>
    </source>
</evidence>
<evidence type="ECO:0000313" key="8">
    <source>
        <dbReference type="Proteomes" id="UP000759537"/>
    </source>
</evidence>
<dbReference type="PANTHER" id="PTHR47447">
    <property type="entry name" value="OS03G0856100 PROTEIN"/>
    <property type="match status" value="1"/>
</dbReference>
<evidence type="ECO:0000256" key="1">
    <source>
        <dbReference type="ARBA" id="ARBA00006192"/>
    </source>
</evidence>
<dbReference type="Gene3D" id="1.25.40.10">
    <property type="entry name" value="Tetratricopeptide repeat domain"/>
    <property type="match status" value="3"/>
</dbReference>
<dbReference type="PANTHER" id="PTHR47447:SF17">
    <property type="entry name" value="OS12G0638900 PROTEIN"/>
    <property type="match status" value="1"/>
</dbReference>
<protein>
    <recommendedName>
        <fullName evidence="9">Pentatricopeptide repeat-containing protein</fullName>
    </recommendedName>
</protein>
<keyword evidence="2" id="KW-0677">Repeat</keyword>
<comment type="function">
    <text evidence="3">Regulates mitochondrial small subunit maturation by controlling 15S rRNA 5'-end processing. Localizes to the 5' precursor of the 15S rRNA in a position that is subsequently occupied by mS47 in the mature yeast mtSSU. Uses structure and sequence-specific RNA recognition, binding to a single-stranded region of the precursor and specifically recognizing bases -6 to -1. The exchange of Ccm1 for mS47 is coupled to the irreversible removal of precursor rRNA that is accompanied by conformational changes of the mitoribosomal proteins uS5m and mS26. These conformational changes signal completion of 5'-end rRNA processing through protection of the mature 5'-end of the 15S rRNA and stabilization of mS47. The removal of the 5' precursor together with the dissociation of Ccm1 may be catalyzed by the 5'-3' exoribonuclease Pet127. Involved in the specific removal of group I introns in mitochondrial encoded transcripts.</text>
</comment>
<keyword evidence="8" id="KW-1185">Reference proteome</keyword>
<dbReference type="PROSITE" id="PS51375">
    <property type="entry name" value="PPR"/>
    <property type="match status" value="1"/>
</dbReference>
<dbReference type="Pfam" id="PF01535">
    <property type="entry name" value="PPR"/>
    <property type="match status" value="1"/>
</dbReference>
<name>A0A9P5TA99_9AGAM</name>
<comment type="caution">
    <text evidence="7">The sequence shown here is derived from an EMBL/GenBank/DDBJ whole genome shotgun (WGS) entry which is preliminary data.</text>
</comment>
<comment type="similarity">
    <text evidence="1">Belongs to the CCM1 family.</text>
</comment>
<reference evidence="7" key="2">
    <citation type="journal article" date="2020" name="Nat. Commun.">
        <title>Large-scale genome sequencing of mycorrhizal fungi provides insights into the early evolution of symbiotic traits.</title>
        <authorList>
            <person name="Miyauchi S."/>
            <person name="Kiss E."/>
            <person name="Kuo A."/>
            <person name="Drula E."/>
            <person name="Kohler A."/>
            <person name="Sanchez-Garcia M."/>
            <person name="Morin E."/>
            <person name="Andreopoulos B."/>
            <person name="Barry K.W."/>
            <person name="Bonito G."/>
            <person name="Buee M."/>
            <person name="Carver A."/>
            <person name="Chen C."/>
            <person name="Cichocki N."/>
            <person name="Clum A."/>
            <person name="Culley D."/>
            <person name="Crous P.W."/>
            <person name="Fauchery L."/>
            <person name="Girlanda M."/>
            <person name="Hayes R.D."/>
            <person name="Keri Z."/>
            <person name="LaButti K."/>
            <person name="Lipzen A."/>
            <person name="Lombard V."/>
            <person name="Magnuson J."/>
            <person name="Maillard F."/>
            <person name="Murat C."/>
            <person name="Nolan M."/>
            <person name="Ohm R.A."/>
            <person name="Pangilinan J."/>
            <person name="Pereira M.F."/>
            <person name="Perotto S."/>
            <person name="Peter M."/>
            <person name="Pfister S."/>
            <person name="Riley R."/>
            <person name="Sitrit Y."/>
            <person name="Stielow J.B."/>
            <person name="Szollosi G."/>
            <person name="Zifcakova L."/>
            <person name="Stursova M."/>
            <person name="Spatafora J.W."/>
            <person name="Tedersoo L."/>
            <person name="Vaario L.M."/>
            <person name="Yamada A."/>
            <person name="Yan M."/>
            <person name="Wang P."/>
            <person name="Xu J."/>
            <person name="Bruns T."/>
            <person name="Baldrian P."/>
            <person name="Vilgalys R."/>
            <person name="Dunand C."/>
            <person name="Henrissat B."/>
            <person name="Grigoriev I.V."/>
            <person name="Hibbett D."/>
            <person name="Nagy L.G."/>
            <person name="Martin F.M."/>
        </authorList>
    </citation>
    <scope>NUCLEOTIDE SEQUENCE</scope>
    <source>
        <strain evidence="7">Prilba</strain>
    </source>
</reference>
<accession>A0A9P5TA99</accession>
<evidence type="ECO:0000313" key="6">
    <source>
        <dbReference type="EMBL" id="KAF8460980.1"/>
    </source>
</evidence>
<dbReference type="EMBL" id="WHVB01000143">
    <property type="protein sequence ID" value="KAF8460980.1"/>
    <property type="molecule type" value="Genomic_DNA"/>
</dbReference>
<dbReference type="InterPro" id="IPR002885">
    <property type="entry name" value="PPR_rpt"/>
</dbReference>
<gene>
    <name evidence="6" type="ORF">DFH94DRAFT_687119</name>
    <name evidence="7" type="ORF">DFH94DRAFT_826586</name>
</gene>
<dbReference type="EMBL" id="WHVB01000006">
    <property type="protein sequence ID" value="KAF8482002.1"/>
    <property type="molecule type" value="Genomic_DNA"/>
</dbReference>
<dbReference type="AlphaFoldDB" id="A0A9P5TA99"/>
<evidence type="ECO:0000256" key="3">
    <source>
        <dbReference type="ARBA" id="ARBA00044493"/>
    </source>
</evidence>
<comment type="subunit">
    <text evidence="4">Binds to mitochondrial small subunit 15S rRNA.</text>
</comment>
<evidence type="ECO:0000256" key="5">
    <source>
        <dbReference type="PROSITE-ProRule" id="PRU00708"/>
    </source>
</evidence>
<dbReference type="Proteomes" id="UP000759537">
    <property type="component" value="Unassembled WGS sequence"/>
</dbReference>
<sequence length="760" mass="85639">MTNLVSLANKLLWYLNELLDFLGHYAKGTMKGRRVRVRCSISARPSVQVLASQLREHIWHCSTSPLHSTHDLQYVYRSLRRALRDINHVHSPDDVRGLLTRADLHNALDVLATSAKLDDFLLIIDLLDDMTPVFGHVVTADTHHTVVRALTDSGRTTALLKWLSTMPARPGHIQPTLEFWHMFMDHCLVHSNIQTMSRGTHVMRSQGRPANNVTYKLLIRKVFMCSSHHFLWTIRIINHISRARLPFDDTLLGMMLEGFSGLGLPSQAAKVEEVYRSRFLDHQQPLPGRGGRDFNMQLARMFNAHGQAAAVQLYRSFRRQGFQPSQATLTSLLDDARRAEDVTFWEQTFEIKAGSRVWSKAIRNALLLGSPPAVLEIYRAARAGGVTVDLALAEPVIRSLCSSSLKSPTDAALDLAVKIYQEIEETPPPEVRAASFGPQVALFQTLLRALSASANKTKYMPVATDLLEEMKRRGLSESAHVTSLVILLMRSASSFAEAFDAYKTVRERTQTPFRAKGYAAILHAFTTLKFDNRTVPPWQDYFQIVKDMQEDGSPVLPHLYTNMLRQMARMAMRARPSDADHITNLQKIVHVARDVQNLLTVSTAMTTLDTPFWNQLMDTYQRAGAFEDARRVWDKLIHEGRADAASVSIIFDACGHAHAGHTAVQVFASLRASGYKLNRRNWHAWLECLCRLGQLDDAARYFCLEMGSGPHGVPPDEQGARILLKFASQRGIGDEVRMRIQRFLPALWTKLPVGIVQGLY</sequence>
<reference evidence="7" key="1">
    <citation type="submission" date="2019-10" db="EMBL/GenBank/DDBJ databases">
        <authorList>
            <consortium name="DOE Joint Genome Institute"/>
            <person name="Kuo A."/>
            <person name="Miyauchi S."/>
            <person name="Kiss E."/>
            <person name="Drula E."/>
            <person name="Kohler A."/>
            <person name="Sanchez-Garcia M."/>
            <person name="Andreopoulos B."/>
            <person name="Barry K.W."/>
            <person name="Bonito G."/>
            <person name="Buee M."/>
            <person name="Carver A."/>
            <person name="Chen C."/>
            <person name="Cichocki N."/>
            <person name="Clum A."/>
            <person name="Culley D."/>
            <person name="Crous P.W."/>
            <person name="Fauchery L."/>
            <person name="Girlanda M."/>
            <person name="Hayes R."/>
            <person name="Keri Z."/>
            <person name="LaButti K."/>
            <person name="Lipzen A."/>
            <person name="Lombard V."/>
            <person name="Magnuson J."/>
            <person name="Maillard F."/>
            <person name="Morin E."/>
            <person name="Murat C."/>
            <person name="Nolan M."/>
            <person name="Ohm R."/>
            <person name="Pangilinan J."/>
            <person name="Pereira M."/>
            <person name="Perotto S."/>
            <person name="Peter M."/>
            <person name="Riley R."/>
            <person name="Sitrit Y."/>
            <person name="Stielow B."/>
            <person name="Szollosi G."/>
            <person name="Zifcakova L."/>
            <person name="Stursova M."/>
            <person name="Spatafora J.W."/>
            <person name="Tedersoo L."/>
            <person name="Vaario L.-M."/>
            <person name="Yamada A."/>
            <person name="Yan M."/>
            <person name="Wang P."/>
            <person name="Xu J."/>
            <person name="Bruns T."/>
            <person name="Baldrian P."/>
            <person name="Vilgalys R."/>
            <person name="Henrissat B."/>
            <person name="Grigoriev I.V."/>
            <person name="Hibbett D."/>
            <person name="Nagy L.G."/>
            <person name="Martin F.M."/>
        </authorList>
    </citation>
    <scope>NUCLEOTIDE SEQUENCE</scope>
    <source>
        <strain evidence="7">Prilba</strain>
    </source>
</reference>
<dbReference type="InterPro" id="IPR011990">
    <property type="entry name" value="TPR-like_helical_dom_sf"/>
</dbReference>